<keyword evidence="1" id="KW-0812">Transmembrane</keyword>
<dbReference type="KEGG" id="acan:ACA1_343150"/>
<keyword evidence="4" id="KW-1185">Reference proteome</keyword>
<dbReference type="EMBL" id="KB007899">
    <property type="protein sequence ID" value="ELR21861.1"/>
    <property type="molecule type" value="Genomic_DNA"/>
</dbReference>
<organism evidence="3 4">
    <name type="scientific">Acanthamoeba castellanii (strain ATCC 30010 / Neff)</name>
    <dbReference type="NCBI Taxonomy" id="1257118"/>
    <lineage>
        <taxon>Eukaryota</taxon>
        <taxon>Amoebozoa</taxon>
        <taxon>Discosea</taxon>
        <taxon>Longamoebia</taxon>
        <taxon>Centramoebida</taxon>
        <taxon>Acanthamoebidae</taxon>
        <taxon>Acanthamoeba</taxon>
    </lineage>
</organism>
<keyword evidence="2" id="KW-0732">Signal</keyword>
<feature type="signal peptide" evidence="2">
    <location>
        <begin position="1"/>
        <end position="22"/>
    </location>
</feature>
<evidence type="ECO:0000256" key="1">
    <source>
        <dbReference type="SAM" id="Phobius"/>
    </source>
</evidence>
<name>L8HBS8_ACACF</name>
<accession>L8HBS8</accession>
<feature type="transmembrane region" description="Helical" evidence="1">
    <location>
        <begin position="309"/>
        <end position="334"/>
    </location>
</feature>
<evidence type="ECO:0000313" key="4">
    <source>
        <dbReference type="Proteomes" id="UP000011083"/>
    </source>
</evidence>
<dbReference type="AlphaFoldDB" id="L8HBS8"/>
<dbReference type="GeneID" id="14922783"/>
<dbReference type="Proteomes" id="UP000011083">
    <property type="component" value="Unassembled WGS sequence"/>
</dbReference>
<proteinExistence type="predicted"/>
<reference evidence="3 4" key="1">
    <citation type="journal article" date="2013" name="Genome Biol.">
        <title>Genome of Acanthamoeba castellanii highlights extensive lateral gene transfer and early evolution of tyrosine kinase signaling.</title>
        <authorList>
            <person name="Clarke M."/>
            <person name="Lohan A.J."/>
            <person name="Liu B."/>
            <person name="Lagkouvardos I."/>
            <person name="Roy S."/>
            <person name="Zafar N."/>
            <person name="Bertelli C."/>
            <person name="Schilde C."/>
            <person name="Kianianmomeni A."/>
            <person name="Burglin T.R."/>
            <person name="Frech C."/>
            <person name="Turcotte B."/>
            <person name="Kopec K.O."/>
            <person name="Synnott J.M."/>
            <person name="Choo C."/>
            <person name="Paponov I."/>
            <person name="Finkler A."/>
            <person name="Soon Heng Tan C."/>
            <person name="Hutchins A.P."/>
            <person name="Weinmeier T."/>
            <person name="Rattei T."/>
            <person name="Chu J.S."/>
            <person name="Gimenez G."/>
            <person name="Irimia M."/>
            <person name="Rigden D.J."/>
            <person name="Fitzpatrick D.A."/>
            <person name="Lorenzo-Morales J."/>
            <person name="Bateman A."/>
            <person name="Chiu C.H."/>
            <person name="Tang P."/>
            <person name="Hegemann P."/>
            <person name="Fromm H."/>
            <person name="Raoult D."/>
            <person name="Greub G."/>
            <person name="Miranda-Saavedra D."/>
            <person name="Chen N."/>
            <person name="Nash P."/>
            <person name="Ginger M.L."/>
            <person name="Horn M."/>
            <person name="Schaap P."/>
            <person name="Caler L."/>
            <person name="Loftus B."/>
        </authorList>
    </citation>
    <scope>NUCLEOTIDE SEQUENCE [LARGE SCALE GENOMIC DNA]</scope>
    <source>
        <strain evidence="3 4">Neff</strain>
    </source>
</reference>
<protein>
    <submittedName>
        <fullName evidence="3">Uncharacterized protein</fullName>
    </submittedName>
</protein>
<sequence>WRRLYGPALVLILVVAVTTARGLDVVKSRQDGLEASVVRDGAVAPSFSAEASPVAPDWMPWPFLSSIFSPFTRLYEEHAPQSHFLVRHHAPIEVTNFGVVDGLGQISRTDPLLKVSTTLKSSSGINSEAVKEKDEGGLYVYHLELDYECNEEDPVKRLVVVQLREQAGDAPSDQQVETAPKLTFMFRKQCPLPRPAPLDKLVLKTHQKGHHDGSGEAEEWPVTALFTTWRDGLRGGSLLIASPSSSLGEESIYYRFRWPALMVVVDEAQQQEGYGHARAPVEAQQRHQTQRPAETARREMLRSFFNMPLWLTDALIVIGMATIAIAAVMLVVDLSRLSSAAGMKTATWQMEPTAKR</sequence>
<feature type="non-terminal residue" evidence="3">
    <location>
        <position position="1"/>
    </location>
</feature>
<dbReference type="RefSeq" id="XP_004347243.1">
    <property type="nucleotide sequence ID" value="XM_004347193.1"/>
</dbReference>
<keyword evidence="1" id="KW-0472">Membrane</keyword>
<gene>
    <name evidence="3" type="ORF">ACA1_343150</name>
</gene>
<evidence type="ECO:0000313" key="3">
    <source>
        <dbReference type="EMBL" id="ELR21861.1"/>
    </source>
</evidence>
<dbReference type="VEuPathDB" id="AmoebaDB:ACA1_343150"/>
<keyword evidence="1" id="KW-1133">Transmembrane helix</keyword>
<evidence type="ECO:0000256" key="2">
    <source>
        <dbReference type="SAM" id="SignalP"/>
    </source>
</evidence>
<feature type="chain" id="PRO_5003990945" evidence="2">
    <location>
        <begin position="23"/>
        <end position="356"/>
    </location>
</feature>